<comment type="caution">
    <text evidence="9">The sequence shown here is derived from an EMBL/GenBank/DDBJ whole genome shotgun (WGS) entry which is preliminary data.</text>
</comment>
<evidence type="ECO:0000256" key="2">
    <source>
        <dbReference type="ARBA" id="ARBA00022448"/>
    </source>
</evidence>
<dbReference type="AlphaFoldDB" id="A0A2J5PKN5"/>
<dbReference type="CDD" id="cd17321">
    <property type="entry name" value="MFS_MMR_MDR_like"/>
    <property type="match status" value="1"/>
</dbReference>
<evidence type="ECO:0000313" key="10">
    <source>
        <dbReference type="Proteomes" id="UP000234667"/>
    </source>
</evidence>
<name>A0A2J5PKN5_9ENTR</name>
<evidence type="ECO:0000259" key="8">
    <source>
        <dbReference type="PROSITE" id="PS50850"/>
    </source>
</evidence>
<dbReference type="Proteomes" id="UP000234667">
    <property type="component" value="Unassembled WGS sequence"/>
</dbReference>
<dbReference type="SUPFAM" id="SSF103473">
    <property type="entry name" value="MFS general substrate transporter"/>
    <property type="match status" value="1"/>
</dbReference>
<feature type="transmembrane region" description="Helical" evidence="7">
    <location>
        <begin position="138"/>
        <end position="157"/>
    </location>
</feature>
<dbReference type="InterPro" id="IPR011701">
    <property type="entry name" value="MFS"/>
</dbReference>
<feature type="transmembrane region" description="Helical" evidence="7">
    <location>
        <begin position="163"/>
        <end position="180"/>
    </location>
</feature>
<evidence type="ECO:0000256" key="4">
    <source>
        <dbReference type="ARBA" id="ARBA00022692"/>
    </source>
</evidence>
<dbReference type="PROSITE" id="PS50850">
    <property type="entry name" value="MFS"/>
    <property type="match status" value="1"/>
</dbReference>
<dbReference type="Pfam" id="PF07690">
    <property type="entry name" value="MFS_1"/>
    <property type="match status" value="1"/>
</dbReference>
<evidence type="ECO:0000256" key="6">
    <source>
        <dbReference type="ARBA" id="ARBA00023136"/>
    </source>
</evidence>
<keyword evidence="5 7" id="KW-1133">Transmembrane helix</keyword>
<reference evidence="9 10" key="2">
    <citation type="submission" date="2018-01" db="EMBL/GenBank/DDBJ databases">
        <title>Genomic study of Klebsiella pneumoniae.</title>
        <authorList>
            <person name="Yang Y."/>
            <person name="Bicalho R."/>
        </authorList>
    </citation>
    <scope>NUCLEOTIDE SEQUENCE [LARGE SCALE GENOMIC DNA]</scope>
    <source>
        <strain evidence="9 10">A10</strain>
    </source>
</reference>
<dbReference type="InterPro" id="IPR020846">
    <property type="entry name" value="MFS_dom"/>
</dbReference>
<feature type="transmembrane region" description="Helical" evidence="7">
    <location>
        <begin position="46"/>
        <end position="67"/>
    </location>
</feature>
<feature type="transmembrane region" description="Helical" evidence="7">
    <location>
        <begin position="79"/>
        <end position="101"/>
    </location>
</feature>
<comment type="subcellular location">
    <subcellularLocation>
        <location evidence="1">Membrane</location>
        <topology evidence="1">Multi-pass membrane protein</topology>
    </subcellularLocation>
</comment>
<keyword evidence="6 7" id="KW-0472">Membrane</keyword>
<dbReference type="EMBL" id="PIDR01000710">
    <property type="protein sequence ID" value="PLO66621.1"/>
    <property type="molecule type" value="Genomic_DNA"/>
</dbReference>
<feature type="non-terminal residue" evidence="9">
    <location>
        <position position="181"/>
    </location>
</feature>
<dbReference type="GO" id="GO:0022857">
    <property type="term" value="F:transmembrane transporter activity"/>
    <property type="evidence" value="ECO:0007669"/>
    <property type="project" value="InterPro"/>
</dbReference>
<proteinExistence type="predicted"/>
<keyword evidence="2" id="KW-0813">Transport</keyword>
<dbReference type="Gene3D" id="1.20.1720.10">
    <property type="entry name" value="Multidrug resistance protein D"/>
    <property type="match status" value="1"/>
</dbReference>
<keyword evidence="3" id="KW-1003">Cell membrane</keyword>
<evidence type="ECO:0000256" key="5">
    <source>
        <dbReference type="ARBA" id="ARBA00022989"/>
    </source>
</evidence>
<sequence length="181" mass="19090">MNTSDNKTLTLLATCLGFVVVLLDVSVVNVALERFKAEFATDVLQLQWIVNAYTLFFASLLLTGGALGDRFGHKTVFLWGYAVFTLASLGCGLAHTLPILIGFRSLQGIGAALLVPTSLALVRIAYEVPAERSKAIALWAGVAGIALAAGPVVGGLLIGVFGWRSIFFINLPIGLIGIVLC</sequence>
<organism evidence="9 10">
    <name type="scientific">Klebsiella michiganensis</name>
    <dbReference type="NCBI Taxonomy" id="1134687"/>
    <lineage>
        <taxon>Bacteria</taxon>
        <taxon>Pseudomonadati</taxon>
        <taxon>Pseudomonadota</taxon>
        <taxon>Gammaproteobacteria</taxon>
        <taxon>Enterobacterales</taxon>
        <taxon>Enterobacteriaceae</taxon>
        <taxon>Klebsiella/Raoultella group</taxon>
        <taxon>Klebsiella</taxon>
    </lineage>
</organism>
<evidence type="ECO:0000313" key="9">
    <source>
        <dbReference type="EMBL" id="PLO66621.1"/>
    </source>
</evidence>
<evidence type="ECO:0000256" key="1">
    <source>
        <dbReference type="ARBA" id="ARBA00004141"/>
    </source>
</evidence>
<protein>
    <submittedName>
        <fullName evidence="9">MFS transporter</fullName>
    </submittedName>
</protein>
<accession>A0A2J5PKN5</accession>
<gene>
    <name evidence="9" type="ORF">CWN49_20555</name>
</gene>
<feature type="transmembrane region" description="Helical" evidence="7">
    <location>
        <begin position="107"/>
        <end position="126"/>
    </location>
</feature>
<dbReference type="GO" id="GO:0016020">
    <property type="term" value="C:membrane"/>
    <property type="evidence" value="ECO:0007669"/>
    <property type="project" value="UniProtKB-SubCell"/>
</dbReference>
<evidence type="ECO:0000256" key="3">
    <source>
        <dbReference type="ARBA" id="ARBA00022475"/>
    </source>
</evidence>
<dbReference type="PANTHER" id="PTHR42718:SF9">
    <property type="entry name" value="MAJOR FACILITATOR SUPERFAMILY MULTIDRUG TRANSPORTER MFSC"/>
    <property type="match status" value="1"/>
</dbReference>
<feature type="domain" description="Major facilitator superfamily (MFS) profile" evidence="8">
    <location>
        <begin position="10"/>
        <end position="181"/>
    </location>
</feature>
<dbReference type="PANTHER" id="PTHR42718">
    <property type="entry name" value="MAJOR FACILITATOR SUPERFAMILY MULTIDRUG TRANSPORTER MFSC"/>
    <property type="match status" value="1"/>
</dbReference>
<dbReference type="InterPro" id="IPR036259">
    <property type="entry name" value="MFS_trans_sf"/>
</dbReference>
<evidence type="ECO:0000256" key="7">
    <source>
        <dbReference type="SAM" id="Phobius"/>
    </source>
</evidence>
<reference evidence="9 10" key="1">
    <citation type="submission" date="2017-11" db="EMBL/GenBank/DDBJ databases">
        <authorList>
            <person name="Han C.G."/>
        </authorList>
    </citation>
    <scope>NUCLEOTIDE SEQUENCE [LARGE SCALE GENOMIC DNA]</scope>
    <source>
        <strain evidence="9 10">A10</strain>
    </source>
</reference>
<keyword evidence="4 7" id="KW-0812">Transmembrane</keyword>